<keyword evidence="10 21" id="KW-0418">Kinase</keyword>
<evidence type="ECO:0000256" key="2">
    <source>
        <dbReference type="ARBA" id="ARBA00007316"/>
    </source>
</evidence>
<dbReference type="AlphaFoldDB" id="A0A5C5U509"/>
<evidence type="ECO:0000259" key="20">
    <source>
        <dbReference type="Pfam" id="PF13807"/>
    </source>
</evidence>
<evidence type="ECO:0000256" key="9">
    <source>
        <dbReference type="ARBA" id="ARBA00022741"/>
    </source>
</evidence>
<evidence type="ECO:0000259" key="18">
    <source>
        <dbReference type="Pfam" id="PF02706"/>
    </source>
</evidence>
<sequence>MQDDKLPAGPEGGNQNRLPVQRPGQLTVGGGQRALALEMFDDKRGGDEDEIDLLAYWRILVKRKWLVLGVLGTVVALALVVTLLMPPIYRATAVLQIDRESVQILQVEGVGNAEAAAPDFLTTQYELLKSRALAERVANELNIDGATVERLDSTTWWQRATGALRPQASEQADQADTDEAIEGGDAAADEIVGLGQAVGIVRRGLTVEPVRNSRLVRVHFDSTLPAFSARVVNAVADGFIAHAIERKFDASSYASKYIEEQLALAKGRLEESERALVAFATKENIVTSGEGSQSLESQNLGALNAALATAQDDRIRAQAAWSQVAGGGHLPAGAISNSILNTLQQQRATLNAQYQQQLKTFKPEYPSMLALKGQIDEVDRQIAQERSAVRSSIKAEYDAAQARENMLVAQLNSLRTKTLDVDNRSIDYNILRREADTNRQLYDSLLQRYKEVGVAAGAGVGTNNISIVDRAVLPTGRFKPNLPLNLAIGVMLGLMLGVLIAFVLEFLDDTLKGPEDIEQHLRLAVLGIIPHLRKQTVVQAMADPRSAFAEAYRSVRTALQFSTDNGVPKVLLITSPSASEGKSTTAHTLARNFAQLGKRVLLIEGDLRNPSLHRVLGVRSETGLSSLLAGAASASEVIMTTDDERLKVVLAGPLPPNPAELLSGSRLLSMLTVAAERFDQVIIDGPPVLGIADAPILSNIAGGTLLVIQAGNTRIKTAQAAIKRLAAARAHVIGALITHYDAKVAGYGYDYASYYSYGTQPKLEGK</sequence>
<evidence type="ECO:0000256" key="15">
    <source>
        <dbReference type="ARBA" id="ARBA00051245"/>
    </source>
</evidence>
<dbReference type="SUPFAM" id="SSF52540">
    <property type="entry name" value="P-loop containing nucleoside triphosphate hydrolases"/>
    <property type="match status" value="1"/>
</dbReference>
<evidence type="ECO:0000256" key="11">
    <source>
        <dbReference type="ARBA" id="ARBA00022840"/>
    </source>
</evidence>
<dbReference type="EC" id="2.7.10.2" evidence="4"/>
<feature type="domain" description="Tyrosine-protein kinase G-rich" evidence="20">
    <location>
        <begin position="431"/>
        <end position="504"/>
    </location>
</feature>
<evidence type="ECO:0000256" key="17">
    <source>
        <dbReference type="SAM" id="Phobius"/>
    </source>
</evidence>
<keyword evidence="7 21" id="KW-0808">Transferase</keyword>
<protein>
    <recommendedName>
        <fullName evidence="4">non-specific protein-tyrosine kinase</fullName>
        <ecNumber evidence="4">2.7.10.2</ecNumber>
    </recommendedName>
</protein>
<comment type="similarity">
    <text evidence="2">Belongs to the CpsD/CapB family.</text>
</comment>
<evidence type="ECO:0000256" key="5">
    <source>
        <dbReference type="ARBA" id="ARBA00022475"/>
    </source>
</evidence>
<keyword evidence="14" id="KW-0829">Tyrosine-protein kinase</keyword>
<dbReference type="Gene3D" id="3.40.50.300">
    <property type="entry name" value="P-loop containing nucleotide triphosphate hydrolases"/>
    <property type="match status" value="1"/>
</dbReference>
<feature type="domain" description="AAA" evidence="19">
    <location>
        <begin position="581"/>
        <end position="709"/>
    </location>
</feature>
<dbReference type="GO" id="GO:0005886">
    <property type="term" value="C:plasma membrane"/>
    <property type="evidence" value="ECO:0007669"/>
    <property type="project" value="UniProtKB-SubCell"/>
</dbReference>
<dbReference type="InterPro" id="IPR003856">
    <property type="entry name" value="LPS_length_determ_N"/>
</dbReference>
<evidence type="ECO:0000256" key="1">
    <source>
        <dbReference type="ARBA" id="ARBA00004429"/>
    </source>
</evidence>
<name>A0A5C5U509_9GAMM</name>
<dbReference type="PANTHER" id="PTHR32309">
    <property type="entry name" value="TYROSINE-PROTEIN KINASE"/>
    <property type="match status" value="1"/>
</dbReference>
<reference evidence="21 22" key="1">
    <citation type="journal article" date="2008" name="Int. J. Syst. Evol. Microbiol.">
        <title>Luteimonas marina sp. nov., isolated from seawater.</title>
        <authorList>
            <person name="Baik K.S."/>
            <person name="Park S.C."/>
            <person name="Kim M.S."/>
            <person name="Kim E.M."/>
            <person name="Park C."/>
            <person name="Chun J."/>
            <person name="Seong C.N."/>
        </authorList>
    </citation>
    <scope>NUCLEOTIDE SEQUENCE [LARGE SCALE GENOMIC DNA]</scope>
    <source>
        <strain evidence="21 22">FR1330</strain>
    </source>
</reference>
<evidence type="ECO:0000256" key="12">
    <source>
        <dbReference type="ARBA" id="ARBA00022989"/>
    </source>
</evidence>
<dbReference type="InterPro" id="IPR025669">
    <property type="entry name" value="AAA_dom"/>
</dbReference>
<keyword evidence="11" id="KW-0067">ATP-binding</keyword>
<dbReference type="FunFam" id="3.40.50.300:FF:000527">
    <property type="entry name" value="Tyrosine-protein kinase etk"/>
    <property type="match status" value="1"/>
</dbReference>
<evidence type="ECO:0000256" key="16">
    <source>
        <dbReference type="SAM" id="MobiDB-lite"/>
    </source>
</evidence>
<dbReference type="RefSeq" id="WP_146386449.1">
    <property type="nucleotide sequence ID" value="NZ_VOHK01000003.1"/>
</dbReference>
<dbReference type="PANTHER" id="PTHR32309:SF13">
    <property type="entry name" value="FERRIC ENTEROBACTIN TRANSPORT PROTEIN FEPE"/>
    <property type="match status" value="1"/>
</dbReference>
<dbReference type="Pfam" id="PF13614">
    <property type="entry name" value="AAA_31"/>
    <property type="match status" value="1"/>
</dbReference>
<feature type="region of interest" description="Disordered" evidence="16">
    <location>
        <begin position="1"/>
        <end position="23"/>
    </location>
</feature>
<proteinExistence type="inferred from homology"/>
<evidence type="ECO:0000256" key="14">
    <source>
        <dbReference type="ARBA" id="ARBA00023137"/>
    </source>
</evidence>
<evidence type="ECO:0000256" key="13">
    <source>
        <dbReference type="ARBA" id="ARBA00023136"/>
    </source>
</evidence>
<evidence type="ECO:0000313" key="22">
    <source>
        <dbReference type="Proteomes" id="UP000319980"/>
    </source>
</evidence>
<dbReference type="InterPro" id="IPR027417">
    <property type="entry name" value="P-loop_NTPase"/>
</dbReference>
<evidence type="ECO:0000256" key="4">
    <source>
        <dbReference type="ARBA" id="ARBA00011903"/>
    </source>
</evidence>
<evidence type="ECO:0000256" key="8">
    <source>
        <dbReference type="ARBA" id="ARBA00022692"/>
    </source>
</evidence>
<keyword evidence="13 17" id="KW-0472">Membrane</keyword>
<evidence type="ECO:0000256" key="7">
    <source>
        <dbReference type="ARBA" id="ARBA00022679"/>
    </source>
</evidence>
<evidence type="ECO:0000256" key="3">
    <source>
        <dbReference type="ARBA" id="ARBA00008883"/>
    </source>
</evidence>
<dbReference type="EMBL" id="VOHK01000003">
    <property type="protein sequence ID" value="TWT21076.1"/>
    <property type="molecule type" value="Genomic_DNA"/>
</dbReference>
<evidence type="ECO:0000256" key="6">
    <source>
        <dbReference type="ARBA" id="ARBA00022519"/>
    </source>
</evidence>
<feature type="transmembrane region" description="Helical" evidence="17">
    <location>
        <begin position="482"/>
        <end position="504"/>
    </location>
</feature>
<keyword evidence="8 17" id="KW-0812">Transmembrane</keyword>
<organism evidence="21 22">
    <name type="scientific">Luteimonas marina</name>
    <dbReference type="NCBI Taxonomy" id="488485"/>
    <lineage>
        <taxon>Bacteria</taxon>
        <taxon>Pseudomonadati</taxon>
        <taxon>Pseudomonadota</taxon>
        <taxon>Gammaproteobacteria</taxon>
        <taxon>Lysobacterales</taxon>
        <taxon>Lysobacteraceae</taxon>
        <taxon>Luteimonas</taxon>
    </lineage>
</organism>
<accession>A0A5C5U509</accession>
<comment type="similarity">
    <text evidence="3">Belongs to the etk/wzc family.</text>
</comment>
<dbReference type="GO" id="GO:0004715">
    <property type="term" value="F:non-membrane spanning protein tyrosine kinase activity"/>
    <property type="evidence" value="ECO:0007669"/>
    <property type="project" value="UniProtKB-EC"/>
</dbReference>
<dbReference type="NCBIfam" id="TIGR01007">
    <property type="entry name" value="eps_fam"/>
    <property type="match status" value="1"/>
</dbReference>
<dbReference type="GO" id="GO:0042802">
    <property type="term" value="F:identical protein binding"/>
    <property type="evidence" value="ECO:0007669"/>
    <property type="project" value="UniProtKB-ARBA"/>
</dbReference>
<comment type="catalytic activity">
    <reaction evidence="15">
        <text>L-tyrosyl-[protein] + ATP = O-phospho-L-tyrosyl-[protein] + ADP + H(+)</text>
        <dbReference type="Rhea" id="RHEA:10596"/>
        <dbReference type="Rhea" id="RHEA-COMP:10136"/>
        <dbReference type="Rhea" id="RHEA-COMP:20101"/>
        <dbReference type="ChEBI" id="CHEBI:15378"/>
        <dbReference type="ChEBI" id="CHEBI:30616"/>
        <dbReference type="ChEBI" id="CHEBI:46858"/>
        <dbReference type="ChEBI" id="CHEBI:61978"/>
        <dbReference type="ChEBI" id="CHEBI:456216"/>
        <dbReference type="EC" id="2.7.10.2"/>
    </reaction>
</comment>
<dbReference type="GO" id="GO:0005524">
    <property type="term" value="F:ATP binding"/>
    <property type="evidence" value="ECO:0007669"/>
    <property type="project" value="UniProtKB-KW"/>
</dbReference>
<dbReference type="Proteomes" id="UP000319980">
    <property type="component" value="Unassembled WGS sequence"/>
</dbReference>
<comment type="subcellular location">
    <subcellularLocation>
        <location evidence="1">Cell inner membrane</location>
        <topology evidence="1">Multi-pass membrane protein</topology>
    </subcellularLocation>
</comment>
<dbReference type="Pfam" id="PF02706">
    <property type="entry name" value="Wzz"/>
    <property type="match status" value="1"/>
</dbReference>
<gene>
    <name evidence="21" type="ORF">FQY83_06855</name>
</gene>
<dbReference type="InterPro" id="IPR032807">
    <property type="entry name" value="GNVR"/>
</dbReference>
<evidence type="ECO:0000259" key="19">
    <source>
        <dbReference type="Pfam" id="PF13614"/>
    </source>
</evidence>
<feature type="transmembrane region" description="Helical" evidence="17">
    <location>
        <begin position="65"/>
        <end position="89"/>
    </location>
</feature>
<keyword evidence="9" id="KW-0547">Nucleotide-binding</keyword>
<evidence type="ECO:0000256" key="10">
    <source>
        <dbReference type="ARBA" id="ARBA00022777"/>
    </source>
</evidence>
<keyword evidence="12 17" id="KW-1133">Transmembrane helix</keyword>
<dbReference type="Pfam" id="PF13807">
    <property type="entry name" value="GNVR"/>
    <property type="match status" value="1"/>
</dbReference>
<keyword evidence="5" id="KW-1003">Cell membrane</keyword>
<evidence type="ECO:0000313" key="21">
    <source>
        <dbReference type="EMBL" id="TWT21076.1"/>
    </source>
</evidence>
<dbReference type="InterPro" id="IPR005702">
    <property type="entry name" value="Wzc-like_C"/>
</dbReference>
<comment type="caution">
    <text evidence="21">The sequence shown here is derived from an EMBL/GenBank/DDBJ whole genome shotgun (WGS) entry which is preliminary data.</text>
</comment>
<dbReference type="InterPro" id="IPR050445">
    <property type="entry name" value="Bact_polysacc_biosynth/exp"/>
</dbReference>
<keyword evidence="22" id="KW-1185">Reference proteome</keyword>
<keyword evidence="6" id="KW-0997">Cell inner membrane</keyword>
<dbReference type="OrthoDB" id="9775724at2"/>
<feature type="domain" description="Polysaccharide chain length determinant N-terminal" evidence="18">
    <location>
        <begin position="49"/>
        <end position="141"/>
    </location>
</feature>
<dbReference type="CDD" id="cd05387">
    <property type="entry name" value="BY-kinase"/>
    <property type="match status" value="1"/>
</dbReference>